<dbReference type="RefSeq" id="WP_114583877.1">
    <property type="nucleotide sequence ID" value="NZ_QPMH01000037.1"/>
</dbReference>
<evidence type="ECO:0000259" key="10">
    <source>
        <dbReference type="PROSITE" id="PS51278"/>
    </source>
</evidence>
<sequence length="647" mass="73634">MCGIAGICNLSDSAKPVDRREIAAMNRLMVHRGPDDEGIWLSDRGNVGLGHRRLEIIDLSSAGHQPMEGGSGTQLVFNGEIYNYRELRKELRASWDFHSKSDSEVILAAYEKWGKECPRYLRGMFAFAIWDPRTQSLFAARDRFGIKPFHYFTNGNQLFFASEMKALMPFLENIETDYIALSEYLAFQFTLGDQTMFYGVRSLSPGHMMNISGGQIHIGKYWDISYELDFDHTPKFFHERLRELLDDSVQAHLLADVPIGSYLSGGIDSSLIAILASRHDKQNNAAFHGKFTSHPGYDESRYAEAAARAGGKELHQASMTAADFLSNIEKVIYHLDQPTAGPGSFPQFMISGLAAQHVKVILGGQGGDEIFAGYARYLIAYFEQCLKAAIEGTYHNGDFVVTAESIIPNLSSLEEYKPLLKQFWEHGLFDDLDERYLRLIDRSADMDGEVDPTCLNRESVVRNFQGVFNGNGSVHHRAYLDKMTHFDFKTLLPALLHVEDRVSMAHSLESRVPLLDHPLIEFVATVPADVKFRDGKMKTMLKQAYSDVLPKSILGRRDKMGFPVPLNEWYQGELRDFVQDIFGSQCARQRDIFNVDRIRNSIDENRRFSRKLWGLMSIELWHRQFHDQAQSYRSYVNNPPENMSVDV</sequence>
<evidence type="ECO:0000256" key="8">
    <source>
        <dbReference type="PIRSR" id="PIRSR001589-1"/>
    </source>
</evidence>
<dbReference type="GO" id="GO:0005524">
    <property type="term" value="F:ATP binding"/>
    <property type="evidence" value="ECO:0007669"/>
    <property type="project" value="UniProtKB-KW"/>
</dbReference>
<dbReference type="NCBIfam" id="TIGR01536">
    <property type="entry name" value="asn_synth_AEB"/>
    <property type="match status" value="1"/>
</dbReference>
<dbReference type="Proteomes" id="UP000253941">
    <property type="component" value="Unassembled WGS sequence"/>
</dbReference>
<dbReference type="InterPro" id="IPR051786">
    <property type="entry name" value="ASN_synthetase/amidase"/>
</dbReference>
<name>A0A369T4B6_9PROT</name>
<evidence type="ECO:0000256" key="9">
    <source>
        <dbReference type="PIRSR" id="PIRSR001589-2"/>
    </source>
</evidence>
<dbReference type="CDD" id="cd00712">
    <property type="entry name" value="AsnB"/>
    <property type="match status" value="1"/>
</dbReference>
<dbReference type="InterPro" id="IPR029055">
    <property type="entry name" value="Ntn_hydrolases_N"/>
</dbReference>
<comment type="catalytic activity">
    <reaction evidence="7">
        <text>L-aspartate + L-glutamine + ATP + H2O = L-asparagine + L-glutamate + AMP + diphosphate + H(+)</text>
        <dbReference type="Rhea" id="RHEA:12228"/>
        <dbReference type="ChEBI" id="CHEBI:15377"/>
        <dbReference type="ChEBI" id="CHEBI:15378"/>
        <dbReference type="ChEBI" id="CHEBI:29985"/>
        <dbReference type="ChEBI" id="CHEBI:29991"/>
        <dbReference type="ChEBI" id="CHEBI:30616"/>
        <dbReference type="ChEBI" id="CHEBI:33019"/>
        <dbReference type="ChEBI" id="CHEBI:58048"/>
        <dbReference type="ChEBI" id="CHEBI:58359"/>
        <dbReference type="ChEBI" id="CHEBI:456215"/>
        <dbReference type="EC" id="6.3.5.4"/>
    </reaction>
</comment>
<evidence type="ECO:0000256" key="6">
    <source>
        <dbReference type="ARBA" id="ARBA00022962"/>
    </source>
</evidence>
<keyword evidence="5 9" id="KW-0067">ATP-binding</keyword>
<keyword evidence="8" id="KW-0028">Amino-acid biosynthesis</keyword>
<dbReference type="InterPro" id="IPR001962">
    <property type="entry name" value="Asn_synthase"/>
</dbReference>
<evidence type="ECO:0000256" key="5">
    <source>
        <dbReference type="ARBA" id="ARBA00022840"/>
    </source>
</evidence>
<comment type="similarity">
    <text evidence="2">Belongs to the asparagine synthetase family.</text>
</comment>
<dbReference type="EC" id="6.3.5.4" evidence="3"/>
<dbReference type="CDD" id="cd01991">
    <property type="entry name" value="Asn_synthase_B_C"/>
    <property type="match status" value="1"/>
</dbReference>
<dbReference type="AlphaFoldDB" id="A0A369T4B6"/>
<keyword evidence="4 9" id="KW-0547">Nucleotide-binding</keyword>
<comment type="pathway">
    <text evidence="1">Amino-acid biosynthesis; L-asparagine biosynthesis; L-asparagine from L-aspartate (L-Gln route): step 1/1.</text>
</comment>
<dbReference type="EMBL" id="QPMH01000037">
    <property type="protein sequence ID" value="RDD60183.1"/>
    <property type="molecule type" value="Genomic_DNA"/>
</dbReference>
<dbReference type="GO" id="GO:0004066">
    <property type="term" value="F:asparagine synthase (glutamine-hydrolyzing) activity"/>
    <property type="evidence" value="ECO:0007669"/>
    <property type="project" value="UniProtKB-EC"/>
</dbReference>
<evidence type="ECO:0000256" key="7">
    <source>
        <dbReference type="ARBA" id="ARBA00048741"/>
    </source>
</evidence>
<dbReference type="Pfam" id="PF00733">
    <property type="entry name" value="Asn_synthase"/>
    <property type="match status" value="1"/>
</dbReference>
<dbReference type="GO" id="GO:0005829">
    <property type="term" value="C:cytosol"/>
    <property type="evidence" value="ECO:0007669"/>
    <property type="project" value="TreeGrafter"/>
</dbReference>
<dbReference type="SUPFAM" id="SSF56235">
    <property type="entry name" value="N-terminal nucleophile aminohydrolases (Ntn hydrolases)"/>
    <property type="match status" value="1"/>
</dbReference>
<evidence type="ECO:0000256" key="4">
    <source>
        <dbReference type="ARBA" id="ARBA00022741"/>
    </source>
</evidence>
<comment type="caution">
    <text evidence="11">The sequence shown here is derived from an EMBL/GenBank/DDBJ whole genome shotgun (WGS) entry which is preliminary data.</text>
</comment>
<keyword evidence="8" id="KW-0061">Asparagine biosynthesis</keyword>
<dbReference type="InterPro" id="IPR014729">
    <property type="entry name" value="Rossmann-like_a/b/a_fold"/>
</dbReference>
<dbReference type="InterPro" id="IPR033738">
    <property type="entry name" value="AsnB_N"/>
</dbReference>
<feature type="binding site" evidence="9">
    <location>
        <position position="102"/>
    </location>
    <ligand>
        <name>L-glutamine</name>
        <dbReference type="ChEBI" id="CHEBI:58359"/>
    </ligand>
</feature>
<evidence type="ECO:0000313" key="11">
    <source>
        <dbReference type="EMBL" id="RDD60183.1"/>
    </source>
</evidence>
<gene>
    <name evidence="11" type="primary">asnB</name>
    <name evidence="11" type="ORF">DRB17_19360</name>
</gene>
<dbReference type="InterPro" id="IPR006426">
    <property type="entry name" value="Asn_synth_AEB"/>
</dbReference>
<proteinExistence type="inferred from homology"/>
<feature type="domain" description="Glutamine amidotransferase type-2" evidence="10">
    <location>
        <begin position="2"/>
        <end position="214"/>
    </location>
</feature>
<dbReference type="Pfam" id="PF13537">
    <property type="entry name" value="GATase_7"/>
    <property type="match status" value="1"/>
</dbReference>
<dbReference type="InterPro" id="IPR017932">
    <property type="entry name" value="GATase_2_dom"/>
</dbReference>
<evidence type="ECO:0000256" key="2">
    <source>
        <dbReference type="ARBA" id="ARBA00005752"/>
    </source>
</evidence>
<keyword evidence="11" id="KW-0436">Ligase</keyword>
<evidence type="ECO:0000256" key="3">
    <source>
        <dbReference type="ARBA" id="ARBA00012737"/>
    </source>
</evidence>
<dbReference type="PANTHER" id="PTHR43284">
    <property type="entry name" value="ASPARAGINE SYNTHETASE (GLUTAMINE-HYDROLYZING)"/>
    <property type="match status" value="1"/>
</dbReference>
<dbReference type="Gene3D" id="3.60.20.10">
    <property type="entry name" value="Glutamine Phosphoribosylpyrophosphate, subunit 1, domain 1"/>
    <property type="match status" value="1"/>
</dbReference>
<dbReference type="PROSITE" id="PS51278">
    <property type="entry name" value="GATASE_TYPE_2"/>
    <property type="match status" value="1"/>
</dbReference>
<dbReference type="GO" id="GO:0006529">
    <property type="term" value="P:asparagine biosynthetic process"/>
    <property type="evidence" value="ECO:0007669"/>
    <property type="project" value="UniProtKB-KW"/>
</dbReference>
<accession>A0A369T4B6</accession>
<keyword evidence="12" id="KW-1185">Reference proteome</keyword>
<dbReference type="SUPFAM" id="SSF52402">
    <property type="entry name" value="Adenine nucleotide alpha hydrolases-like"/>
    <property type="match status" value="1"/>
</dbReference>
<reference evidence="11 12" key="1">
    <citation type="submission" date="2018-07" db="EMBL/GenBank/DDBJ databases">
        <title>Venubactetium sediminum gen. nov., sp. nov., isolated from a marine solar saltern.</title>
        <authorList>
            <person name="Wang S."/>
        </authorList>
    </citation>
    <scope>NUCLEOTIDE SEQUENCE [LARGE SCALE GENOMIC DNA]</scope>
    <source>
        <strain evidence="11 12">WD2A32</strain>
    </source>
</reference>
<protein>
    <recommendedName>
        <fullName evidence="3">asparagine synthase (glutamine-hydrolyzing)</fullName>
        <ecNumber evidence="3">6.3.5.4</ecNumber>
    </recommendedName>
</protein>
<dbReference type="PANTHER" id="PTHR43284:SF1">
    <property type="entry name" value="ASPARAGINE SYNTHETASE"/>
    <property type="match status" value="1"/>
</dbReference>
<dbReference type="PIRSF" id="PIRSF001589">
    <property type="entry name" value="Asn_synthetase_glu-h"/>
    <property type="match status" value="1"/>
</dbReference>
<organism evidence="11 12">
    <name type="scientific">Ferruginivarius sediminum</name>
    <dbReference type="NCBI Taxonomy" id="2661937"/>
    <lineage>
        <taxon>Bacteria</taxon>
        <taxon>Pseudomonadati</taxon>
        <taxon>Pseudomonadota</taxon>
        <taxon>Alphaproteobacteria</taxon>
        <taxon>Rhodospirillales</taxon>
        <taxon>Rhodospirillaceae</taxon>
        <taxon>Ferruginivarius</taxon>
    </lineage>
</organism>
<dbReference type="Gene3D" id="3.40.50.620">
    <property type="entry name" value="HUPs"/>
    <property type="match status" value="1"/>
</dbReference>
<evidence type="ECO:0000256" key="1">
    <source>
        <dbReference type="ARBA" id="ARBA00005187"/>
    </source>
</evidence>
<feature type="active site" description="For GATase activity" evidence="8">
    <location>
        <position position="2"/>
    </location>
</feature>
<keyword evidence="6 8" id="KW-0315">Glutamine amidotransferase</keyword>
<evidence type="ECO:0000313" key="12">
    <source>
        <dbReference type="Proteomes" id="UP000253941"/>
    </source>
</evidence>